<dbReference type="OrthoDB" id="10645575at2759"/>
<sequence>MSTLLETIEKASIVHVNIDTSTVVKIFQKMNQTMKDMEERIHNLENTQHIYVTIEMLKRETNPLSMRITELSNNIEKSLEDTKLISNKMQKSQENIEETLNNKCNEVLIASKVNTKQTYDDLMASINQIKISIDKSKEKLLDEFETTKNNINEESAELNMYVQTLSDRIKHVHSEFIKHCSNCTNESSHIFETNDLSTDRNDIQPIISRIDKLTKAQNELRINISKSDQKINQFYDQIMKAVNEKLVKLHDSIRTILLSQEKPQTDSTRIQEIWAALIQNKNTLLNSISNHEVLSKKVDDICAKIGLSESTIPIHQIEDEKVEEDEQNLIHQLINEINTQQKSQEGDVTLKEQNHLFSTVDGLGDKVSIVSQDIQKIKNAVNKNEKNVRDVVLAIIDEFKLIHGNATGLENLPPLNLAQCVPSFFNNPSFTFTRNDESGQSSANEYDSVSRSVSYDQIQEVSEPSRTLKSPILEEKYERQTKAVSGLLRLVCCPQYNAKREPNVKLSDKNSISSNSESDFSFDFEMTKEINNNMQDHKIPSEKTKRKVKLCSSENIREIVKKFEDDNIKDFKSMMHEFKTEKDELMTAVDRKVDRDMVERLFNKFRVIVQNLNDKINEMASKMQEFATQDEINTVAKAIIINPIINDNSNRSLQPEVIKCSHAKSRMYQSYPNTAASMQGVHGSNKGETVVCTESMTGSIPKFHLPPLKEIKSKLIPC</sequence>
<reference evidence="1" key="1">
    <citation type="submission" date="2016-10" db="EMBL/GenBank/DDBJ databases">
        <authorList>
            <person name="Benchimol M."/>
            <person name="Almeida L.G."/>
            <person name="Vasconcelos A.T."/>
            <person name="Perreira-Neves A."/>
            <person name="Rosa I.A."/>
            <person name="Tasca T."/>
            <person name="Bogo M.R."/>
            <person name="de Souza W."/>
        </authorList>
    </citation>
    <scope>NUCLEOTIDE SEQUENCE [LARGE SCALE GENOMIC DNA]</scope>
    <source>
        <strain evidence="1">K</strain>
    </source>
</reference>
<evidence type="ECO:0000313" key="1">
    <source>
        <dbReference type="EMBL" id="OHT06259.1"/>
    </source>
</evidence>
<accession>A0A1J4K4Y4</accession>
<dbReference type="Proteomes" id="UP000179807">
    <property type="component" value="Unassembled WGS sequence"/>
</dbReference>
<dbReference type="AlphaFoldDB" id="A0A1J4K4Y4"/>
<comment type="caution">
    <text evidence="1">The sequence shown here is derived from an EMBL/GenBank/DDBJ whole genome shotgun (WGS) entry which is preliminary data.</text>
</comment>
<dbReference type="VEuPathDB" id="TrichDB:TRFO_25745"/>
<dbReference type="RefSeq" id="XP_068359395.1">
    <property type="nucleotide sequence ID" value="XM_068504547.1"/>
</dbReference>
<dbReference type="GeneID" id="94839251"/>
<keyword evidence="2" id="KW-1185">Reference proteome</keyword>
<protein>
    <submittedName>
        <fullName evidence="1">Uncharacterized protein</fullName>
    </submittedName>
</protein>
<organism evidence="1 2">
    <name type="scientific">Tritrichomonas foetus</name>
    <dbReference type="NCBI Taxonomy" id="1144522"/>
    <lineage>
        <taxon>Eukaryota</taxon>
        <taxon>Metamonada</taxon>
        <taxon>Parabasalia</taxon>
        <taxon>Tritrichomonadida</taxon>
        <taxon>Tritrichomonadidae</taxon>
        <taxon>Tritrichomonas</taxon>
    </lineage>
</organism>
<gene>
    <name evidence="1" type="ORF">TRFO_25745</name>
</gene>
<evidence type="ECO:0000313" key="2">
    <source>
        <dbReference type="Proteomes" id="UP000179807"/>
    </source>
</evidence>
<name>A0A1J4K4Y4_9EUKA</name>
<dbReference type="EMBL" id="MLAK01000731">
    <property type="protein sequence ID" value="OHT06259.1"/>
    <property type="molecule type" value="Genomic_DNA"/>
</dbReference>
<proteinExistence type="predicted"/>